<evidence type="ECO:0000313" key="14">
    <source>
        <dbReference type="Proteomes" id="UP001492380"/>
    </source>
</evidence>
<feature type="compositionally biased region" description="Acidic residues" evidence="11">
    <location>
        <begin position="634"/>
        <end position="643"/>
    </location>
</feature>
<keyword evidence="4 10" id="KW-1133">Transmembrane helix</keyword>
<dbReference type="InterPro" id="IPR001594">
    <property type="entry name" value="Palmitoyltrfase_DHHC"/>
</dbReference>
<feature type="compositionally biased region" description="Polar residues" evidence="11">
    <location>
        <begin position="609"/>
        <end position="622"/>
    </location>
</feature>
<dbReference type="Pfam" id="PF01529">
    <property type="entry name" value="DHHC"/>
    <property type="match status" value="1"/>
</dbReference>
<evidence type="ECO:0000256" key="9">
    <source>
        <dbReference type="ARBA" id="ARBA00048048"/>
    </source>
</evidence>
<evidence type="ECO:0000256" key="3">
    <source>
        <dbReference type="ARBA" id="ARBA00022692"/>
    </source>
</evidence>
<evidence type="ECO:0000256" key="2">
    <source>
        <dbReference type="ARBA" id="ARBA00022679"/>
    </source>
</evidence>
<keyword evidence="14" id="KW-1185">Reference proteome</keyword>
<feature type="compositionally biased region" description="Low complexity" evidence="11">
    <location>
        <begin position="566"/>
        <end position="575"/>
    </location>
</feature>
<comment type="catalytic activity">
    <reaction evidence="9 10">
        <text>L-cysteinyl-[protein] + hexadecanoyl-CoA = S-hexadecanoyl-L-cysteinyl-[protein] + CoA</text>
        <dbReference type="Rhea" id="RHEA:36683"/>
        <dbReference type="Rhea" id="RHEA-COMP:10131"/>
        <dbReference type="Rhea" id="RHEA-COMP:11032"/>
        <dbReference type="ChEBI" id="CHEBI:29950"/>
        <dbReference type="ChEBI" id="CHEBI:57287"/>
        <dbReference type="ChEBI" id="CHEBI:57379"/>
        <dbReference type="ChEBI" id="CHEBI:74151"/>
        <dbReference type="EC" id="2.3.1.225"/>
    </reaction>
</comment>
<evidence type="ECO:0000313" key="13">
    <source>
        <dbReference type="EMBL" id="KAK8231944.1"/>
    </source>
</evidence>
<feature type="region of interest" description="Disordered" evidence="11">
    <location>
        <begin position="405"/>
        <end position="474"/>
    </location>
</feature>
<feature type="transmembrane region" description="Helical" evidence="10">
    <location>
        <begin position="66"/>
        <end position="85"/>
    </location>
</feature>
<name>A0ABR1YJI4_9PEZI</name>
<evidence type="ECO:0000259" key="12">
    <source>
        <dbReference type="Pfam" id="PF01529"/>
    </source>
</evidence>
<organism evidence="13 14">
    <name type="scientific">Phyllosticta capitalensis</name>
    <dbReference type="NCBI Taxonomy" id="121624"/>
    <lineage>
        <taxon>Eukaryota</taxon>
        <taxon>Fungi</taxon>
        <taxon>Dikarya</taxon>
        <taxon>Ascomycota</taxon>
        <taxon>Pezizomycotina</taxon>
        <taxon>Dothideomycetes</taxon>
        <taxon>Dothideomycetes incertae sedis</taxon>
        <taxon>Botryosphaeriales</taxon>
        <taxon>Phyllostictaceae</taxon>
        <taxon>Phyllosticta</taxon>
    </lineage>
</organism>
<reference evidence="13 14" key="1">
    <citation type="submission" date="2024-04" db="EMBL/GenBank/DDBJ databases">
        <title>Phyllosticta paracitricarpa is synonymous to the EU quarantine fungus P. citricarpa based on phylogenomic analyses.</title>
        <authorList>
            <consortium name="Lawrence Berkeley National Laboratory"/>
            <person name="Van Ingen-Buijs V.A."/>
            <person name="Van Westerhoven A.C."/>
            <person name="Haridas S."/>
            <person name="Skiadas P."/>
            <person name="Martin F."/>
            <person name="Groenewald J.Z."/>
            <person name="Crous P.W."/>
            <person name="Seidl M.F."/>
        </authorList>
    </citation>
    <scope>NUCLEOTIDE SEQUENCE [LARGE SCALE GENOMIC DNA]</scope>
    <source>
        <strain evidence="13 14">CBS 123374</strain>
    </source>
</reference>
<feature type="compositionally biased region" description="Acidic residues" evidence="11">
    <location>
        <begin position="543"/>
        <end position="560"/>
    </location>
</feature>
<sequence>MASFESPSPPSSPSYAMPRRNWARKCERYCCRIFAYFPLSIVYGLTTWAVWVTWRIGVHSPETPSHYYWTSLLAWLLYAMLNWSYTTAVFTDPGSPIDGPKGGGGGYSSLPTTEQQATPHTSFTVKANGELRYCKKCQTKKPDRAHHCSTCKRCVLKMDHHCPWLAACVGMRNYKPFLLFLVYLSLFCWACFANSGGWCWNQFTNDDYMDSFLPINYIILAVIAGIVGLVITGFTAWHIHLATRNLTTIESLEKTRYLSPLRKSFQHFTASSQRNYVDDPHSRPSIGDQLLEIHANALPGVTRPEEGEDQRAVSPAQQSLHRNWVSLEAARERDRYNDYLDELDSEKLPNAFDLGWRRNLTHVLGPVPYLWALPICNTTGDGWYWEASPAWIDARKRIADERYAQMQRQKARERAAGWGMESPPGSPGAPGVPPSPPVITRTHLTANAHAADPLNQNHSPGSSSPPHPSTAWHNRPLAAAGRNTRFLTTSSGVAAVPREGRRSPNKADQILGRAPGLYSDGGGDEGGAGVQMQEMRRRRYDDVYGDLDDDEEEYEEYDDEHEVKEGPPLAAPPAGGVTGNGGAPASASIQTQTSNWNDVPDDMVARRPATTTSSAKQKSQQPWRGPRARRKEADDEWDDWGPS</sequence>
<dbReference type="EMBL" id="JBBWRZ010000007">
    <property type="protein sequence ID" value="KAK8231944.1"/>
    <property type="molecule type" value="Genomic_DNA"/>
</dbReference>
<evidence type="ECO:0000256" key="4">
    <source>
        <dbReference type="ARBA" id="ARBA00022989"/>
    </source>
</evidence>
<comment type="subcellular location">
    <subcellularLocation>
        <location evidence="1">Membrane</location>
        <topology evidence="1">Multi-pass membrane protein</topology>
    </subcellularLocation>
</comment>
<comment type="similarity">
    <text evidence="10">Belongs to the DHHC palmitoyltransferase family.</text>
</comment>
<feature type="compositionally biased region" description="Pro residues" evidence="11">
    <location>
        <begin position="424"/>
        <end position="437"/>
    </location>
</feature>
<evidence type="ECO:0000256" key="11">
    <source>
        <dbReference type="SAM" id="MobiDB-lite"/>
    </source>
</evidence>
<dbReference type="InterPro" id="IPR039859">
    <property type="entry name" value="PFA4/ZDH16/20/ERF2-like"/>
</dbReference>
<dbReference type="PROSITE" id="PS50216">
    <property type="entry name" value="DHHC"/>
    <property type="match status" value="1"/>
</dbReference>
<keyword evidence="5 10" id="KW-0472">Membrane</keyword>
<keyword evidence="8 10" id="KW-0012">Acyltransferase</keyword>
<feature type="compositionally biased region" description="Gly residues" evidence="11">
    <location>
        <begin position="519"/>
        <end position="529"/>
    </location>
</feature>
<evidence type="ECO:0000256" key="7">
    <source>
        <dbReference type="ARBA" id="ARBA00023288"/>
    </source>
</evidence>
<protein>
    <recommendedName>
        <fullName evidence="10">Palmitoyltransferase</fullName>
        <ecNumber evidence="10">2.3.1.225</ecNumber>
    </recommendedName>
</protein>
<accession>A0ABR1YJI4</accession>
<keyword evidence="7" id="KW-0449">Lipoprotein</keyword>
<feature type="transmembrane region" description="Helical" evidence="10">
    <location>
        <begin position="33"/>
        <end position="54"/>
    </location>
</feature>
<evidence type="ECO:0000256" key="10">
    <source>
        <dbReference type="RuleBase" id="RU079119"/>
    </source>
</evidence>
<comment type="domain">
    <text evidence="10">The DHHC domain is required for palmitoyltransferase activity.</text>
</comment>
<evidence type="ECO:0000256" key="1">
    <source>
        <dbReference type="ARBA" id="ARBA00004141"/>
    </source>
</evidence>
<dbReference type="Proteomes" id="UP001492380">
    <property type="component" value="Unassembled WGS sequence"/>
</dbReference>
<keyword evidence="3 10" id="KW-0812">Transmembrane</keyword>
<feature type="transmembrane region" description="Helical" evidence="10">
    <location>
        <begin position="215"/>
        <end position="237"/>
    </location>
</feature>
<dbReference type="PANTHER" id="PTHR12246">
    <property type="entry name" value="PALMITOYLTRANSFERASE ZDHHC16"/>
    <property type="match status" value="1"/>
</dbReference>
<evidence type="ECO:0000256" key="6">
    <source>
        <dbReference type="ARBA" id="ARBA00023139"/>
    </source>
</evidence>
<feature type="region of interest" description="Disordered" evidence="11">
    <location>
        <begin position="488"/>
        <end position="643"/>
    </location>
</feature>
<keyword evidence="2 10" id="KW-0808">Transferase</keyword>
<keyword evidence="6" id="KW-0564">Palmitate</keyword>
<gene>
    <name evidence="13" type="ORF">HDK90DRAFT_291045</name>
</gene>
<feature type="domain" description="Palmitoyltransferase DHHC" evidence="12">
    <location>
        <begin position="129"/>
        <end position="254"/>
    </location>
</feature>
<feature type="compositionally biased region" description="Polar residues" evidence="11">
    <location>
        <begin position="587"/>
        <end position="597"/>
    </location>
</feature>
<comment type="caution">
    <text evidence="13">The sequence shown here is derived from an EMBL/GenBank/DDBJ whole genome shotgun (WGS) entry which is preliminary data.</text>
</comment>
<dbReference type="EC" id="2.3.1.225" evidence="10"/>
<evidence type="ECO:0000256" key="8">
    <source>
        <dbReference type="ARBA" id="ARBA00023315"/>
    </source>
</evidence>
<evidence type="ECO:0000256" key="5">
    <source>
        <dbReference type="ARBA" id="ARBA00023136"/>
    </source>
</evidence>
<feature type="transmembrane region" description="Helical" evidence="10">
    <location>
        <begin position="177"/>
        <end position="195"/>
    </location>
</feature>
<proteinExistence type="inferred from homology"/>